<feature type="compositionally biased region" description="Low complexity" evidence="8">
    <location>
        <begin position="942"/>
        <end position="952"/>
    </location>
</feature>
<dbReference type="FunFam" id="1.20.1160.11:FF:000002">
    <property type="entry name" value="Paired amphipathic helix protein SIN3"/>
    <property type="match status" value="1"/>
</dbReference>
<evidence type="ECO:0000256" key="1">
    <source>
        <dbReference type="ARBA" id="ARBA00004123"/>
    </source>
</evidence>
<name>A0A8K0GJA9_9ROSA</name>
<feature type="compositionally biased region" description="Basic and acidic residues" evidence="8">
    <location>
        <begin position="226"/>
        <end position="295"/>
    </location>
</feature>
<keyword evidence="3" id="KW-0677">Repeat</keyword>
<dbReference type="FunFam" id="1.20.1160.11:FF:000001">
    <property type="entry name" value="Paired amphipathic helix protein Sin3"/>
    <property type="match status" value="1"/>
</dbReference>
<evidence type="ECO:0000256" key="7">
    <source>
        <dbReference type="PROSITE-ProRule" id="PRU00810"/>
    </source>
</evidence>
<keyword evidence="4" id="KW-0805">Transcription regulation</keyword>
<dbReference type="GO" id="GO:0000785">
    <property type="term" value="C:chromatin"/>
    <property type="evidence" value="ECO:0007669"/>
    <property type="project" value="TreeGrafter"/>
</dbReference>
<dbReference type="Pfam" id="PF16879">
    <property type="entry name" value="Sin3a_C"/>
    <property type="match status" value="1"/>
</dbReference>
<evidence type="ECO:0000259" key="9">
    <source>
        <dbReference type="SMART" id="SM00761"/>
    </source>
</evidence>
<feature type="region of interest" description="Disordered" evidence="8">
    <location>
        <begin position="911"/>
        <end position="1000"/>
    </location>
</feature>
<feature type="region of interest" description="Disordered" evidence="8">
    <location>
        <begin position="438"/>
        <end position="481"/>
    </location>
</feature>
<evidence type="ECO:0000313" key="10">
    <source>
        <dbReference type="EMBL" id="KAF3431352.1"/>
    </source>
</evidence>
<keyword evidence="5" id="KW-0804">Transcription</keyword>
<dbReference type="InterPro" id="IPR031693">
    <property type="entry name" value="Sin3_C"/>
</dbReference>
<feature type="region of interest" description="Disordered" evidence="8">
    <location>
        <begin position="226"/>
        <end position="339"/>
    </location>
</feature>
<reference evidence="10" key="1">
    <citation type="submission" date="2020-03" db="EMBL/GenBank/DDBJ databases">
        <title>A high-quality chromosome-level genome assembly of a woody plant with both climbing and erect habits, Rhamnella rubrinervis.</title>
        <authorList>
            <person name="Lu Z."/>
            <person name="Yang Y."/>
            <person name="Zhu X."/>
            <person name="Sun Y."/>
        </authorList>
    </citation>
    <scope>NUCLEOTIDE SEQUENCE</scope>
    <source>
        <strain evidence="10">BYM</strain>
        <tissue evidence="10">Leaf</tissue>
    </source>
</reference>
<dbReference type="GO" id="GO:0000122">
    <property type="term" value="P:negative regulation of transcription by RNA polymerase II"/>
    <property type="evidence" value="ECO:0007669"/>
    <property type="project" value="TreeGrafter"/>
</dbReference>
<feature type="compositionally biased region" description="Basic and acidic residues" evidence="8">
    <location>
        <begin position="1091"/>
        <end position="1100"/>
    </location>
</feature>
<dbReference type="Proteomes" id="UP000796880">
    <property type="component" value="Unassembled WGS sequence"/>
</dbReference>
<dbReference type="Pfam" id="PF02671">
    <property type="entry name" value="PAH"/>
    <property type="match status" value="3"/>
</dbReference>
<evidence type="ECO:0000256" key="8">
    <source>
        <dbReference type="SAM" id="MobiDB-lite"/>
    </source>
</evidence>
<evidence type="ECO:0000256" key="4">
    <source>
        <dbReference type="ARBA" id="ARBA00023015"/>
    </source>
</evidence>
<dbReference type="FunFam" id="1.20.1160.11:FF:000003">
    <property type="entry name" value="Paired amphipathic helix SIN3-like protein"/>
    <property type="match status" value="1"/>
</dbReference>
<keyword evidence="6 7" id="KW-0539">Nucleus</keyword>
<dbReference type="SMART" id="SM00761">
    <property type="entry name" value="HDAC_interact"/>
    <property type="match status" value="1"/>
</dbReference>
<dbReference type="PANTHER" id="PTHR12346">
    <property type="entry name" value="SIN3B-RELATED"/>
    <property type="match status" value="1"/>
</dbReference>
<dbReference type="InterPro" id="IPR003822">
    <property type="entry name" value="PAH"/>
</dbReference>
<protein>
    <recommendedName>
        <fullName evidence="9">Histone deacetylase interacting domain-containing protein</fullName>
    </recommendedName>
</protein>
<feature type="compositionally biased region" description="Polar residues" evidence="8">
    <location>
        <begin position="911"/>
        <end position="936"/>
    </location>
</feature>
<sequence length="1488" mass="168985">MKRSREDVYMGSQLKRPMVSSRGEPSGQPQMTGAGGSQKLTTNDALAYLKAVKDIFQDNREKYEDFLEVMKDFKAQRIDTAGVIERVKDLFKGHRDLILGFNTFLPKGYEITLPLEDEQPPQKKPVEFEEAINFVNKIKTRFQGDDHVYKSFLDILNMYRKENKSITDVYQEVANLFHEHSDLLVEFTHFLPDTSATPSTLFASSGRNSVLRDRSSAMAVMRQMHVDKKERTMVSHADRDLSVDRPDPDHDRGVMRIDKDQRKRGEKEKERREDRERRERDDREFEQDGTRDSNMHRYPHKRKSGRRVEDSSAEQLHQVGEGDENFGIRPISSSYDDKNSAKSIYGQEFAFCEKVKEKLRNVDDYQEFLKCLHIYSKEIITRAELQSLVGDLLGRYPDLMDGFNEFLARCEKNDGFLAGVMNKKSLWNEGHLPRPVKVEDRDRDRDRDRDDGIKDRDRENRERDRMGKGGGFENKDVGGHKMSIFPSKDKYISKPINELDLSNCERCTPSYRLLPKIYPIPSASQRSELGAEVLNDHWVSVTSGSEDYSFKHMRKNQYEESLFRCEDDRFELDMLLESVNVTTKRVEELLEKINNNTIKTDSPIRIEEHFTALNLRCIERLYGDHGLDVMDVLRKNAPLALPVILTRLKQKQEEWARCRSDFNKVWAEIYSKNYHKSLDHRSFYFKQQDTKSLSTKALLAEIKEISEKKRREDDVLLAIAAGNRRPIIPNLEFDYPDHDIHEDLYQLIKYSCGEVCTTEQLDKVMKIWTTFLEPMLGVPSRPQGAEDTEDVVKAKIHAVKSTAASVGESDGSPSGGATIMNSKQLNPSKNGDEGIQPEQSSSCRAWSANGDNGVKEECSLDADRSRKDDTCNAPQHGKVQVHTSTADEVSGVSKQDNSNDRLVNANTSLATGLEQSNGRTNIEDTSGLNATPSRPGNGTVEGGLELPSSEGGDSTRPVISSNGAITEGTKTHRYHEESVGHFKTEREEGELSPNGDFEEDNFANYREAGLEAVHKAKDGSVSRQSRHEGEEICCGEAGGENDADADDEGEESAQRSSEDSENASENGDVSGSESGDAEECSREEHEEDGDHDEHDTKAESEGEAEGMADAHDIEGDGSLPLSERFLLTVKPLAKHVPLALHDREKDSRVFYGNDSFYVLLRLHQTLYERIQSAKINSSSAERKWRASNDTSPADLYARFMSALYNLLDGSSDNTKFEDDCRAIIGTQSYVLFTLDKLIYKLVKQLQTVAADEMDNKLLQLYAYEKSRKPGRFVDIVYHENARVLLHDENIYRIECTSLPTRLSIQLMDYGHDKPEVTAVSMDPNFSAHLHNDFLSVLPDKKKSGIFLKRNKRKYASSDISTTCQAMEGLQVINGLECKIACNSSKVSYVLDTEDFLFRTKRKRKILQQNSSCHSQVRSSNVSNRHFARIDLQGAGDSKLRRRLERKRYSLEITFACINPICLTNPNKKNLRGEDHGSKVVVYCELVAL</sequence>
<comment type="subcellular location">
    <subcellularLocation>
        <location evidence="1 7">Nucleus</location>
    </subcellularLocation>
</comment>
<feature type="compositionally biased region" description="Basic and acidic residues" evidence="8">
    <location>
        <begin position="438"/>
        <end position="479"/>
    </location>
</feature>
<organism evidence="10 11">
    <name type="scientific">Rhamnella rubrinervis</name>
    <dbReference type="NCBI Taxonomy" id="2594499"/>
    <lineage>
        <taxon>Eukaryota</taxon>
        <taxon>Viridiplantae</taxon>
        <taxon>Streptophyta</taxon>
        <taxon>Embryophyta</taxon>
        <taxon>Tracheophyta</taxon>
        <taxon>Spermatophyta</taxon>
        <taxon>Magnoliopsida</taxon>
        <taxon>eudicotyledons</taxon>
        <taxon>Gunneridae</taxon>
        <taxon>Pentapetalae</taxon>
        <taxon>rosids</taxon>
        <taxon>fabids</taxon>
        <taxon>Rosales</taxon>
        <taxon>Rhamnaceae</taxon>
        <taxon>rhamnoid group</taxon>
        <taxon>Rhamneae</taxon>
        <taxon>Rhamnella</taxon>
    </lineage>
</organism>
<dbReference type="Gene3D" id="1.20.1160.11">
    <property type="entry name" value="Paired amphipathic helix"/>
    <property type="match status" value="3"/>
</dbReference>
<dbReference type="Pfam" id="PF08295">
    <property type="entry name" value="Sin3_corepress"/>
    <property type="match status" value="1"/>
</dbReference>
<feature type="region of interest" description="Disordered" evidence="8">
    <location>
        <begin position="802"/>
        <end position="899"/>
    </location>
</feature>
<dbReference type="EMBL" id="VOIH02000012">
    <property type="protein sequence ID" value="KAF3431352.1"/>
    <property type="molecule type" value="Genomic_DNA"/>
</dbReference>
<evidence type="ECO:0000256" key="2">
    <source>
        <dbReference type="ARBA" id="ARBA00022491"/>
    </source>
</evidence>
<feature type="compositionally biased region" description="Polar residues" evidence="8">
    <location>
        <begin position="881"/>
        <end position="899"/>
    </location>
</feature>
<feature type="domain" description="Histone deacetylase interacting" evidence="9">
    <location>
        <begin position="503"/>
        <end position="603"/>
    </location>
</feature>
<feature type="region of interest" description="Disordered" evidence="8">
    <location>
        <begin position="1"/>
        <end position="38"/>
    </location>
</feature>
<feature type="compositionally biased region" description="Basic and acidic residues" evidence="8">
    <location>
        <begin position="1016"/>
        <end position="1030"/>
    </location>
</feature>
<dbReference type="PANTHER" id="PTHR12346:SF0">
    <property type="entry name" value="SIN3A, ISOFORM G"/>
    <property type="match status" value="1"/>
</dbReference>
<gene>
    <name evidence="10" type="ORF">FNV43_RR26083</name>
</gene>
<accession>A0A8K0GJA9</accession>
<dbReference type="SUPFAM" id="SSF47762">
    <property type="entry name" value="PAH2 domain"/>
    <property type="match status" value="3"/>
</dbReference>
<evidence type="ECO:0000256" key="5">
    <source>
        <dbReference type="ARBA" id="ARBA00023163"/>
    </source>
</evidence>
<dbReference type="InterPro" id="IPR039774">
    <property type="entry name" value="Sin3-like"/>
</dbReference>
<feature type="compositionally biased region" description="Basic and acidic residues" evidence="8">
    <location>
        <begin position="853"/>
        <end position="870"/>
    </location>
</feature>
<feature type="region of interest" description="Disordered" evidence="8">
    <location>
        <begin position="1016"/>
        <end position="1116"/>
    </location>
</feature>
<comment type="caution">
    <text evidence="10">The sequence shown here is derived from an EMBL/GenBank/DDBJ whole genome shotgun (WGS) entry which is preliminary data.</text>
</comment>
<dbReference type="OrthoDB" id="10265969at2759"/>
<feature type="compositionally biased region" description="Acidic residues" evidence="8">
    <location>
        <begin position="1039"/>
        <end position="1051"/>
    </location>
</feature>
<dbReference type="PROSITE" id="PS51477">
    <property type="entry name" value="PAH"/>
    <property type="match status" value="3"/>
</dbReference>
<feature type="compositionally biased region" description="Polar residues" evidence="8">
    <location>
        <begin position="819"/>
        <end position="829"/>
    </location>
</feature>
<evidence type="ECO:0000256" key="3">
    <source>
        <dbReference type="ARBA" id="ARBA00022737"/>
    </source>
</evidence>
<keyword evidence="2" id="KW-0678">Repressor</keyword>
<evidence type="ECO:0000256" key="6">
    <source>
        <dbReference type="ARBA" id="ARBA00023242"/>
    </source>
</evidence>
<feature type="compositionally biased region" description="Basic and acidic residues" evidence="8">
    <location>
        <begin position="974"/>
        <end position="986"/>
    </location>
</feature>
<dbReference type="GO" id="GO:0000118">
    <property type="term" value="C:histone deacetylase complex"/>
    <property type="evidence" value="ECO:0007669"/>
    <property type="project" value="TreeGrafter"/>
</dbReference>
<evidence type="ECO:0000313" key="11">
    <source>
        <dbReference type="Proteomes" id="UP000796880"/>
    </source>
</evidence>
<dbReference type="GO" id="GO:0003714">
    <property type="term" value="F:transcription corepressor activity"/>
    <property type="evidence" value="ECO:0007669"/>
    <property type="project" value="InterPro"/>
</dbReference>
<dbReference type="InterPro" id="IPR036600">
    <property type="entry name" value="PAH_sf"/>
</dbReference>
<dbReference type="InterPro" id="IPR013194">
    <property type="entry name" value="HDAC_interact_dom"/>
</dbReference>
<keyword evidence="11" id="KW-1185">Reference proteome</keyword>
<proteinExistence type="predicted"/>
<feature type="compositionally biased region" description="Polar residues" evidence="8">
    <location>
        <begin position="1063"/>
        <end position="1073"/>
    </location>
</feature>